<sequence length="175" mass="20431">MHSISIITAMTNDKRVIGNKGEMPWGRMLRDLEYFKKLTMGFPVVVGYNTLVSISEMSRRSTNLLPGRTLCVLTRDQNKLTRFTDCIWLPDVMSVINLSQRIRVFIAGGENVYRQFIDLPEVRTIYMTRIIANYHGDTFFPNYSADDWLTIQRENHAVSEKNKHPLIFETLIRRK</sequence>
<organism evidence="9 10">
    <name type="scientific">Candidatus Nomurabacteria bacterium GW2011_GWC2_42_20</name>
    <dbReference type="NCBI Taxonomy" id="1618756"/>
    <lineage>
        <taxon>Bacteria</taxon>
        <taxon>Candidatus Nomuraibacteriota</taxon>
    </lineage>
</organism>
<accession>A0A0G0ZHA7</accession>
<dbReference type="UniPathway" id="UPA00077">
    <property type="reaction ID" value="UER00158"/>
</dbReference>
<dbReference type="PANTHER" id="PTHR48069:SF3">
    <property type="entry name" value="DIHYDROFOLATE REDUCTASE"/>
    <property type="match status" value="1"/>
</dbReference>
<dbReference type="PANTHER" id="PTHR48069">
    <property type="entry name" value="DIHYDROFOLATE REDUCTASE"/>
    <property type="match status" value="1"/>
</dbReference>
<dbReference type="InterPro" id="IPR024072">
    <property type="entry name" value="DHFR-like_dom_sf"/>
</dbReference>
<evidence type="ECO:0000256" key="1">
    <source>
        <dbReference type="ARBA" id="ARBA00004903"/>
    </source>
</evidence>
<keyword evidence="4" id="KW-0554">One-carbon metabolism</keyword>
<evidence type="ECO:0000256" key="2">
    <source>
        <dbReference type="ARBA" id="ARBA00009539"/>
    </source>
</evidence>
<dbReference type="InterPro" id="IPR012259">
    <property type="entry name" value="DHFR"/>
</dbReference>
<evidence type="ECO:0000256" key="4">
    <source>
        <dbReference type="ARBA" id="ARBA00022563"/>
    </source>
</evidence>
<comment type="pathway">
    <text evidence="1">Cofactor biosynthesis; tetrahydrofolate biosynthesis; 5,6,7,8-tetrahydrofolate from 7,8-dihydrofolate: step 1/1.</text>
</comment>
<dbReference type="GO" id="GO:0046655">
    <property type="term" value="P:folic acid metabolic process"/>
    <property type="evidence" value="ECO:0007669"/>
    <property type="project" value="TreeGrafter"/>
</dbReference>
<dbReference type="GO" id="GO:0005829">
    <property type="term" value="C:cytosol"/>
    <property type="evidence" value="ECO:0007669"/>
    <property type="project" value="TreeGrafter"/>
</dbReference>
<dbReference type="SUPFAM" id="SSF53597">
    <property type="entry name" value="Dihydrofolate reductase-like"/>
    <property type="match status" value="1"/>
</dbReference>
<dbReference type="GO" id="GO:0046452">
    <property type="term" value="P:dihydrofolate metabolic process"/>
    <property type="evidence" value="ECO:0007669"/>
    <property type="project" value="TreeGrafter"/>
</dbReference>
<evidence type="ECO:0000313" key="9">
    <source>
        <dbReference type="EMBL" id="KKS48069.1"/>
    </source>
</evidence>
<evidence type="ECO:0000256" key="5">
    <source>
        <dbReference type="ARBA" id="ARBA00022857"/>
    </source>
</evidence>
<dbReference type="EC" id="1.5.1.3" evidence="3"/>
<dbReference type="InterPro" id="IPR017925">
    <property type="entry name" value="DHFR_CS"/>
</dbReference>
<comment type="similarity">
    <text evidence="2 7">Belongs to the dihydrofolate reductase family.</text>
</comment>
<evidence type="ECO:0000313" key="10">
    <source>
        <dbReference type="Proteomes" id="UP000034704"/>
    </source>
</evidence>
<dbReference type="AlphaFoldDB" id="A0A0G0ZHA7"/>
<evidence type="ECO:0000256" key="6">
    <source>
        <dbReference type="ARBA" id="ARBA00023002"/>
    </source>
</evidence>
<dbReference type="GO" id="GO:0006730">
    <property type="term" value="P:one-carbon metabolic process"/>
    <property type="evidence" value="ECO:0007669"/>
    <property type="project" value="UniProtKB-KW"/>
</dbReference>
<dbReference type="PROSITE" id="PS00075">
    <property type="entry name" value="DHFR_1"/>
    <property type="match status" value="1"/>
</dbReference>
<dbReference type="GO" id="GO:0046654">
    <property type="term" value="P:tetrahydrofolate biosynthetic process"/>
    <property type="evidence" value="ECO:0007669"/>
    <property type="project" value="UniProtKB-UniPathway"/>
</dbReference>
<evidence type="ECO:0000256" key="7">
    <source>
        <dbReference type="RuleBase" id="RU004474"/>
    </source>
</evidence>
<proteinExistence type="inferred from homology"/>
<dbReference type="Proteomes" id="UP000034704">
    <property type="component" value="Unassembled WGS sequence"/>
</dbReference>
<evidence type="ECO:0000259" key="8">
    <source>
        <dbReference type="PROSITE" id="PS51330"/>
    </source>
</evidence>
<dbReference type="GO" id="GO:0004146">
    <property type="term" value="F:dihydrofolate reductase activity"/>
    <property type="evidence" value="ECO:0007669"/>
    <property type="project" value="UniProtKB-EC"/>
</dbReference>
<evidence type="ECO:0000256" key="3">
    <source>
        <dbReference type="ARBA" id="ARBA00012856"/>
    </source>
</evidence>
<dbReference type="GO" id="GO:0050661">
    <property type="term" value="F:NADP binding"/>
    <property type="evidence" value="ECO:0007669"/>
    <property type="project" value="InterPro"/>
</dbReference>
<protein>
    <recommendedName>
        <fullName evidence="3">dihydrofolate reductase</fullName>
        <ecNumber evidence="3">1.5.1.3</ecNumber>
    </recommendedName>
</protein>
<gene>
    <name evidence="9" type="ORF">UV12_C0003G0028</name>
</gene>
<name>A0A0G0ZHA7_9BACT</name>
<dbReference type="InterPro" id="IPR001796">
    <property type="entry name" value="DHFR_dom"/>
</dbReference>
<dbReference type="Gene3D" id="3.40.430.10">
    <property type="entry name" value="Dihydrofolate Reductase, subunit A"/>
    <property type="match status" value="1"/>
</dbReference>
<comment type="caution">
    <text evidence="9">The sequence shown here is derived from an EMBL/GenBank/DDBJ whole genome shotgun (WGS) entry which is preliminary data.</text>
</comment>
<dbReference type="PRINTS" id="PR00070">
    <property type="entry name" value="DHFR"/>
</dbReference>
<dbReference type="EMBL" id="LCDG01000003">
    <property type="protein sequence ID" value="KKS48069.1"/>
    <property type="molecule type" value="Genomic_DNA"/>
</dbReference>
<dbReference type="STRING" id="1618756.UV12_C0003G0028"/>
<dbReference type="PROSITE" id="PS51330">
    <property type="entry name" value="DHFR_2"/>
    <property type="match status" value="1"/>
</dbReference>
<dbReference type="Pfam" id="PF00186">
    <property type="entry name" value="DHFR_1"/>
    <property type="match status" value="1"/>
</dbReference>
<keyword evidence="5" id="KW-0521">NADP</keyword>
<reference evidence="9 10" key="1">
    <citation type="journal article" date="2015" name="Nature">
        <title>rRNA introns, odd ribosomes, and small enigmatic genomes across a large radiation of phyla.</title>
        <authorList>
            <person name="Brown C.T."/>
            <person name="Hug L.A."/>
            <person name="Thomas B.C."/>
            <person name="Sharon I."/>
            <person name="Castelle C.J."/>
            <person name="Singh A."/>
            <person name="Wilkins M.J."/>
            <person name="Williams K.H."/>
            <person name="Banfield J.F."/>
        </authorList>
    </citation>
    <scope>NUCLEOTIDE SEQUENCE [LARGE SCALE GENOMIC DNA]</scope>
</reference>
<dbReference type="CDD" id="cd00209">
    <property type="entry name" value="DHFR"/>
    <property type="match status" value="1"/>
</dbReference>
<keyword evidence="6" id="KW-0560">Oxidoreductase</keyword>
<feature type="domain" description="DHFR" evidence="8">
    <location>
        <begin position="3"/>
        <end position="173"/>
    </location>
</feature>